<feature type="domain" description="Formyl transferase N-terminal" evidence="2">
    <location>
        <begin position="11"/>
        <end position="185"/>
    </location>
</feature>
<dbReference type="EC" id="2.1.2.9" evidence="1"/>
<dbReference type="Gene3D" id="3.40.50.12230">
    <property type="match status" value="1"/>
</dbReference>
<dbReference type="InterPro" id="IPR041711">
    <property type="entry name" value="Met-tRNA-FMT_N"/>
</dbReference>
<dbReference type="STRING" id="1797243.A2943_03230"/>
<proteinExistence type="predicted"/>
<evidence type="ECO:0000259" key="2">
    <source>
        <dbReference type="Pfam" id="PF00551"/>
    </source>
</evidence>
<evidence type="ECO:0000256" key="1">
    <source>
        <dbReference type="ARBA" id="ARBA00012261"/>
    </source>
</evidence>
<evidence type="ECO:0000313" key="4">
    <source>
        <dbReference type="Proteomes" id="UP000176185"/>
    </source>
</evidence>
<gene>
    <name evidence="3" type="ORF">A2943_03230</name>
</gene>
<name>A0A1F4XG55_9BACT</name>
<evidence type="ECO:0000313" key="3">
    <source>
        <dbReference type="EMBL" id="OGC80640.1"/>
    </source>
</evidence>
<accession>A0A1F4XG55</accession>
<comment type="caution">
    <text evidence="3">The sequence shown here is derived from an EMBL/GenBank/DDBJ whole genome shotgun (WGS) entry which is preliminary data.</text>
</comment>
<dbReference type="SUPFAM" id="SSF53328">
    <property type="entry name" value="Formyltransferase"/>
    <property type="match status" value="1"/>
</dbReference>
<dbReference type="Pfam" id="PF00551">
    <property type="entry name" value="Formyl_trans_N"/>
    <property type="match status" value="1"/>
</dbReference>
<dbReference type="InterPro" id="IPR002376">
    <property type="entry name" value="Formyl_transf_N"/>
</dbReference>
<dbReference type="InterPro" id="IPR001555">
    <property type="entry name" value="GART_AS"/>
</dbReference>
<reference evidence="3 4" key="1">
    <citation type="journal article" date="2016" name="Nat. Commun.">
        <title>Thousands of microbial genomes shed light on interconnected biogeochemical processes in an aquifer system.</title>
        <authorList>
            <person name="Anantharaman K."/>
            <person name="Brown C.T."/>
            <person name="Hug L.A."/>
            <person name="Sharon I."/>
            <person name="Castelle C.J."/>
            <person name="Probst A.J."/>
            <person name="Thomas B.C."/>
            <person name="Singh A."/>
            <person name="Wilkins M.J."/>
            <person name="Karaoz U."/>
            <person name="Brodie E.L."/>
            <person name="Williams K.H."/>
            <person name="Hubbard S.S."/>
            <person name="Banfield J.F."/>
        </authorList>
    </citation>
    <scope>NUCLEOTIDE SEQUENCE [LARGE SCALE GENOMIC DNA]</scope>
</reference>
<sequence>MAKTKPPLFTFFGTPLFSVRVLDALEANGLLPALVITAPDKKQGRGQKLAPSAAKVWAQERGIDVITPATLKEAALIAELQNTDWDVFVVAAYAKLIPKTILDIPRKGSLNVHPSLLPKFRGPSPALSAILADERTTGVSIMQMTEKMDAGPVVAQARVELTQEDWPPTGSMLEDMLATEGGNLLAEILPEWIAGNITPEPQNESKATYTRKFTDKDALLDASRFNLDAGYSREAFLKIRTFDRNPRAYFVDEKGRRVIVTEAELKDGKLEILKVIPEGKKETDFKTYRANRADILSL</sequence>
<organism evidence="3 4">
    <name type="scientific">Candidatus Adlerbacteria bacterium RIFCSPLOWO2_01_FULL_51_16</name>
    <dbReference type="NCBI Taxonomy" id="1797243"/>
    <lineage>
        <taxon>Bacteria</taxon>
        <taxon>Candidatus Adleribacteriota</taxon>
    </lineage>
</organism>
<protein>
    <recommendedName>
        <fullName evidence="1">methionyl-tRNA formyltransferase</fullName>
        <ecNumber evidence="1">2.1.2.9</ecNumber>
    </recommendedName>
</protein>
<dbReference type="AlphaFoldDB" id="A0A1F4XG55"/>
<dbReference type="GO" id="GO:0004479">
    <property type="term" value="F:methionyl-tRNA formyltransferase activity"/>
    <property type="evidence" value="ECO:0007669"/>
    <property type="project" value="UniProtKB-EC"/>
</dbReference>
<dbReference type="InterPro" id="IPR036477">
    <property type="entry name" value="Formyl_transf_N_sf"/>
</dbReference>
<dbReference type="EMBL" id="MEWX01000015">
    <property type="protein sequence ID" value="OGC80640.1"/>
    <property type="molecule type" value="Genomic_DNA"/>
</dbReference>
<dbReference type="CDD" id="cd08646">
    <property type="entry name" value="FMT_core_Met-tRNA-FMT_N"/>
    <property type="match status" value="1"/>
</dbReference>
<dbReference type="PANTHER" id="PTHR11138:SF5">
    <property type="entry name" value="METHIONYL-TRNA FORMYLTRANSFERASE, MITOCHONDRIAL"/>
    <property type="match status" value="1"/>
</dbReference>
<dbReference type="PROSITE" id="PS00373">
    <property type="entry name" value="GART"/>
    <property type="match status" value="1"/>
</dbReference>
<dbReference type="GO" id="GO:0005829">
    <property type="term" value="C:cytosol"/>
    <property type="evidence" value="ECO:0007669"/>
    <property type="project" value="TreeGrafter"/>
</dbReference>
<dbReference type="Proteomes" id="UP000176185">
    <property type="component" value="Unassembled WGS sequence"/>
</dbReference>
<dbReference type="PANTHER" id="PTHR11138">
    <property type="entry name" value="METHIONYL-TRNA FORMYLTRANSFERASE"/>
    <property type="match status" value="1"/>
</dbReference>